<dbReference type="RefSeq" id="WP_004166252.1">
    <property type="nucleotide sequence ID" value="NZ_GL397067.1"/>
</dbReference>
<dbReference type="HOGENOM" id="CLU_3314189_0_0_9"/>
<organism evidence="2 3">
    <name type="scientific">Pediococcus acidilactici DSM 20284</name>
    <dbReference type="NCBI Taxonomy" id="862514"/>
    <lineage>
        <taxon>Bacteria</taxon>
        <taxon>Bacillati</taxon>
        <taxon>Bacillota</taxon>
        <taxon>Bacilli</taxon>
        <taxon>Lactobacillales</taxon>
        <taxon>Lactobacillaceae</taxon>
        <taxon>Pediococcus</taxon>
        <taxon>Pediococcus acidilactici group</taxon>
    </lineage>
</organism>
<evidence type="ECO:0000313" key="2">
    <source>
        <dbReference type="EMBL" id="EFL95391.1"/>
    </source>
</evidence>
<evidence type="ECO:0000256" key="1">
    <source>
        <dbReference type="SAM" id="Phobius"/>
    </source>
</evidence>
<keyword evidence="1" id="KW-1133">Transmembrane helix</keyword>
<dbReference type="AlphaFoldDB" id="E0NGT1"/>
<proteinExistence type="predicted"/>
<name>E0NGT1_PEDAC</name>
<sequence>MKKNKFFKTSSVLEIVGGSLNLVGGALILAAGIVGLAKPRK</sequence>
<keyword evidence="1" id="KW-0812">Transmembrane</keyword>
<dbReference type="Proteomes" id="UP000004470">
    <property type="component" value="Unassembled WGS sequence"/>
</dbReference>
<keyword evidence="1" id="KW-0472">Membrane</keyword>
<gene>
    <name evidence="2" type="ORF">HMPREF0623_1128</name>
</gene>
<dbReference type="EMBL" id="AEEG01000004">
    <property type="protein sequence ID" value="EFL95391.1"/>
    <property type="molecule type" value="Genomic_DNA"/>
</dbReference>
<feature type="transmembrane region" description="Helical" evidence="1">
    <location>
        <begin position="12"/>
        <end position="37"/>
    </location>
</feature>
<keyword evidence="3" id="KW-1185">Reference proteome</keyword>
<protein>
    <submittedName>
        <fullName evidence="2">Uncharacterized protein</fullName>
    </submittedName>
</protein>
<evidence type="ECO:0000313" key="3">
    <source>
        <dbReference type="Proteomes" id="UP000004470"/>
    </source>
</evidence>
<accession>E0NGT1</accession>
<comment type="caution">
    <text evidence="2">The sequence shown here is derived from an EMBL/GenBank/DDBJ whole genome shotgun (WGS) entry which is preliminary data.</text>
</comment>
<reference evidence="2" key="1">
    <citation type="submission" date="2010-07" db="EMBL/GenBank/DDBJ databases">
        <authorList>
            <person name="Muzny D."/>
            <person name="Qin X."/>
            <person name="Deng J."/>
            <person name="Jiang H."/>
            <person name="Liu Y."/>
            <person name="Qu J."/>
            <person name="Song X.-Z."/>
            <person name="Zhang L."/>
            <person name="Thornton R."/>
            <person name="Coyle M."/>
            <person name="Francisco L."/>
            <person name="Jackson L."/>
            <person name="Javaid M."/>
            <person name="Korchina V."/>
            <person name="Kovar C."/>
            <person name="Mata R."/>
            <person name="Mathew T."/>
            <person name="Ngo R."/>
            <person name="Nguyen L."/>
            <person name="Nguyen N."/>
            <person name="Okwuonu G."/>
            <person name="Ongeri F."/>
            <person name="Pham C."/>
            <person name="Simmons D."/>
            <person name="Wilczek-Boney K."/>
            <person name="Hale W."/>
            <person name="Jakkamsetti A."/>
            <person name="Pham P."/>
            <person name="Ruth R."/>
            <person name="San Lucas F."/>
            <person name="Warren J."/>
            <person name="Zhang J."/>
            <person name="Zhao Z."/>
            <person name="Zhou C."/>
            <person name="Zhu D."/>
            <person name="Lee S."/>
            <person name="Bess C."/>
            <person name="Blankenburg K."/>
            <person name="Forbes L."/>
            <person name="Fu Q."/>
            <person name="Gubbala S."/>
            <person name="Hirani K."/>
            <person name="Jayaseelan J.C."/>
            <person name="Lara F."/>
            <person name="Munidasa M."/>
            <person name="Palculict T."/>
            <person name="Patil S."/>
            <person name="Pu L.-L."/>
            <person name="Saada N."/>
            <person name="Tang L."/>
            <person name="Weissenberger G."/>
            <person name="Zhu Y."/>
            <person name="Hemphill L."/>
            <person name="Shang Y."/>
            <person name="Youmans B."/>
            <person name="Ayvaz T."/>
            <person name="Ross M."/>
            <person name="Santibanez J."/>
            <person name="Aqrawi P."/>
            <person name="Gross S."/>
            <person name="Joshi V."/>
            <person name="Fowler G."/>
            <person name="Nazareth L."/>
            <person name="Reid J."/>
            <person name="Worley K."/>
            <person name="Petrosino J."/>
            <person name="Highlander S."/>
            <person name="Gibbs R."/>
        </authorList>
    </citation>
    <scope>NUCLEOTIDE SEQUENCE [LARGE SCALE GENOMIC DNA]</scope>
    <source>
        <strain evidence="2">DSM 20284</strain>
    </source>
</reference>